<name>A0ABR2LGU8_9ASPA</name>
<sequence length="122" mass="14211">MVIKEEEDVRQQWHSSEGLSEKPTTSSWSRISKPQSRLQNFSFPSLSWGNQKLLRGSNSSGRPADEELQKSMRWCNNITISAPPLLILTSHHSRRCRHAGFLYRSKVRRKTRRRRNPILLLG</sequence>
<gene>
    <name evidence="2" type="ORF">KSP40_PGU019553</name>
</gene>
<evidence type="ECO:0000313" key="2">
    <source>
        <dbReference type="EMBL" id="KAK8940222.1"/>
    </source>
</evidence>
<organism evidence="2 3">
    <name type="scientific">Platanthera guangdongensis</name>
    <dbReference type="NCBI Taxonomy" id="2320717"/>
    <lineage>
        <taxon>Eukaryota</taxon>
        <taxon>Viridiplantae</taxon>
        <taxon>Streptophyta</taxon>
        <taxon>Embryophyta</taxon>
        <taxon>Tracheophyta</taxon>
        <taxon>Spermatophyta</taxon>
        <taxon>Magnoliopsida</taxon>
        <taxon>Liliopsida</taxon>
        <taxon>Asparagales</taxon>
        <taxon>Orchidaceae</taxon>
        <taxon>Orchidoideae</taxon>
        <taxon>Orchideae</taxon>
        <taxon>Orchidinae</taxon>
        <taxon>Platanthera</taxon>
    </lineage>
</organism>
<protein>
    <submittedName>
        <fullName evidence="2">Uncharacterized protein</fullName>
    </submittedName>
</protein>
<evidence type="ECO:0000313" key="3">
    <source>
        <dbReference type="Proteomes" id="UP001412067"/>
    </source>
</evidence>
<dbReference type="EMBL" id="JBBWWR010000020">
    <property type="protein sequence ID" value="KAK8940222.1"/>
    <property type="molecule type" value="Genomic_DNA"/>
</dbReference>
<reference evidence="2 3" key="1">
    <citation type="journal article" date="2022" name="Nat. Plants">
        <title>Genomes of leafy and leafless Platanthera orchids illuminate the evolution of mycoheterotrophy.</title>
        <authorList>
            <person name="Li M.H."/>
            <person name="Liu K.W."/>
            <person name="Li Z."/>
            <person name="Lu H.C."/>
            <person name="Ye Q.L."/>
            <person name="Zhang D."/>
            <person name="Wang J.Y."/>
            <person name="Li Y.F."/>
            <person name="Zhong Z.M."/>
            <person name="Liu X."/>
            <person name="Yu X."/>
            <person name="Liu D.K."/>
            <person name="Tu X.D."/>
            <person name="Liu B."/>
            <person name="Hao Y."/>
            <person name="Liao X.Y."/>
            <person name="Jiang Y.T."/>
            <person name="Sun W.H."/>
            <person name="Chen J."/>
            <person name="Chen Y.Q."/>
            <person name="Ai Y."/>
            <person name="Zhai J.W."/>
            <person name="Wu S.S."/>
            <person name="Zhou Z."/>
            <person name="Hsiao Y.Y."/>
            <person name="Wu W.L."/>
            <person name="Chen Y.Y."/>
            <person name="Lin Y.F."/>
            <person name="Hsu J.L."/>
            <person name="Li C.Y."/>
            <person name="Wang Z.W."/>
            <person name="Zhao X."/>
            <person name="Zhong W.Y."/>
            <person name="Ma X.K."/>
            <person name="Ma L."/>
            <person name="Huang J."/>
            <person name="Chen G.Z."/>
            <person name="Huang M.Z."/>
            <person name="Huang L."/>
            <person name="Peng D.H."/>
            <person name="Luo Y.B."/>
            <person name="Zou S.Q."/>
            <person name="Chen S.P."/>
            <person name="Lan S."/>
            <person name="Tsai W.C."/>
            <person name="Van de Peer Y."/>
            <person name="Liu Z.J."/>
        </authorList>
    </citation>
    <scope>NUCLEOTIDE SEQUENCE [LARGE SCALE GENOMIC DNA]</scope>
    <source>
        <strain evidence="2">Lor288</strain>
    </source>
</reference>
<proteinExistence type="predicted"/>
<feature type="compositionally biased region" description="Polar residues" evidence="1">
    <location>
        <begin position="12"/>
        <end position="33"/>
    </location>
</feature>
<keyword evidence="3" id="KW-1185">Reference proteome</keyword>
<dbReference type="Proteomes" id="UP001412067">
    <property type="component" value="Unassembled WGS sequence"/>
</dbReference>
<accession>A0ABR2LGU8</accession>
<comment type="caution">
    <text evidence="2">The sequence shown here is derived from an EMBL/GenBank/DDBJ whole genome shotgun (WGS) entry which is preliminary data.</text>
</comment>
<evidence type="ECO:0000256" key="1">
    <source>
        <dbReference type="SAM" id="MobiDB-lite"/>
    </source>
</evidence>
<feature type="region of interest" description="Disordered" evidence="1">
    <location>
        <begin position="1"/>
        <end position="33"/>
    </location>
</feature>